<feature type="chain" id="PRO_5046428259" evidence="2">
    <location>
        <begin position="24"/>
        <end position="206"/>
    </location>
</feature>
<evidence type="ECO:0000313" key="4">
    <source>
        <dbReference type="EMBL" id="MCQ4165565.1"/>
    </source>
</evidence>
<dbReference type="EMBL" id="JANFQO010000010">
    <property type="protein sequence ID" value="MCQ4165565.1"/>
    <property type="molecule type" value="Genomic_DNA"/>
</dbReference>
<evidence type="ECO:0000256" key="1">
    <source>
        <dbReference type="SAM" id="Phobius"/>
    </source>
</evidence>
<dbReference type="RefSeq" id="WP_255914754.1">
    <property type="nucleotide sequence ID" value="NZ_JANFQO010000010.1"/>
</dbReference>
<dbReference type="Pfam" id="PF13474">
    <property type="entry name" value="SnoaL_3"/>
    <property type="match status" value="1"/>
</dbReference>
<accession>A0ABT1QTD8</accession>
<dbReference type="Proteomes" id="UP001165498">
    <property type="component" value="Unassembled WGS sequence"/>
</dbReference>
<keyword evidence="2" id="KW-0732">Signal</keyword>
<evidence type="ECO:0000259" key="3">
    <source>
        <dbReference type="Pfam" id="PF13474"/>
    </source>
</evidence>
<keyword evidence="1" id="KW-1133">Transmembrane helix</keyword>
<organism evidence="4 5">
    <name type="scientific">Tahibacter harae</name>
    <dbReference type="NCBI Taxonomy" id="2963937"/>
    <lineage>
        <taxon>Bacteria</taxon>
        <taxon>Pseudomonadati</taxon>
        <taxon>Pseudomonadota</taxon>
        <taxon>Gammaproteobacteria</taxon>
        <taxon>Lysobacterales</taxon>
        <taxon>Rhodanobacteraceae</taxon>
        <taxon>Tahibacter</taxon>
    </lineage>
</organism>
<keyword evidence="1" id="KW-0812">Transmembrane</keyword>
<dbReference type="InterPro" id="IPR037401">
    <property type="entry name" value="SnoaL-like"/>
</dbReference>
<keyword evidence="5" id="KW-1185">Reference proteome</keyword>
<sequence>MKRLLSWVATLLLCCTVLNPAPAQDAAERQADHEALRELLRTATEAINTRKFDLVAPRLHSGFTVIAVDNTKLVGIEAFRNYWNALFDGANAPLIAVETRPVADELTFFLSDTVGVVYGTSQDTYTFHKNAVFAEGDKRSMNTRWSAAVIKEGEVWKLVNVHFSANPFDNPMLDVAAGALKKTALLAGAGGLVLGLLLMALLRRRR</sequence>
<feature type="transmembrane region" description="Helical" evidence="1">
    <location>
        <begin position="184"/>
        <end position="202"/>
    </location>
</feature>
<comment type="caution">
    <text evidence="4">The sequence shown here is derived from an EMBL/GenBank/DDBJ whole genome shotgun (WGS) entry which is preliminary data.</text>
</comment>
<feature type="domain" description="SnoaL-like" evidence="3">
    <location>
        <begin position="37"/>
        <end position="165"/>
    </location>
</feature>
<feature type="signal peptide" evidence="2">
    <location>
        <begin position="1"/>
        <end position="23"/>
    </location>
</feature>
<evidence type="ECO:0000313" key="5">
    <source>
        <dbReference type="Proteomes" id="UP001165498"/>
    </source>
</evidence>
<reference evidence="4" key="1">
    <citation type="submission" date="2022-07" db="EMBL/GenBank/DDBJ databases">
        <title>Tahibacter sp., a new gammaproteobacterium isolated from the silt sample collected at pig farm.</title>
        <authorList>
            <person name="Chen H."/>
        </authorList>
    </citation>
    <scope>NUCLEOTIDE SEQUENCE</scope>
    <source>
        <strain evidence="4">P2K</strain>
    </source>
</reference>
<dbReference type="SUPFAM" id="SSF54427">
    <property type="entry name" value="NTF2-like"/>
    <property type="match status" value="1"/>
</dbReference>
<keyword evidence="1" id="KW-0472">Membrane</keyword>
<dbReference type="Gene3D" id="3.10.450.50">
    <property type="match status" value="1"/>
</dbReference>
<name>A0ABT1QTD8_9GAMM</name>
<protein>
    <submittedName>
        <fullName evidence="4">Nuclear transport factor 2 family protein</fullName>
    </submittedName>
</protein>
<evidence type="ECO:0000256" key="2">
    <source>
        <dbReference type="SAM" id="SignalP"/>
    </source>
</evidence>
<dbReference type="InterPro" id="IPR032710">
    <property type="entry name" value="NTF2-like_dom_sf"/>
</dbReference>
<gene>
    <name evidence="4" type="ORF">NM961_12675</name>
</gene>
<proteinExistence type="predicted"/>